<reference evidence="4 5" key="1">
    <citation type="submission" date="2022-10" db="EMBL/GenBank/DDBJ databases">
        <title>Chitinophaga nivalis PC15 sp. nov., isolated from Pyeongchang county, South Korea.</title>
        <authorList>
            <person name="Trinh H.N."/>
        </authorList>
    </citation>
    <scope>NUCLEOTIDE SEQUENCE [LARGE SCALE GENOMIC DNA]</scope>
    <source>
        <strain evidence="4 5">PC14</strain>
    </source>
</reference>
<dbReference type="EC" id="2.3.1.-" evidence="4"/>
<dbReference type="Pfam" id="PF08445">
    <property type="entry name" value="FR47"/>
    <property type="match status" value="1"/>
</dbReference>
<feature type="domain" description="N-acetyltransferase" evidence="3">
    <location>
        <begin position="103"/>
        <end position="234"/>
    </location>
</feature>
<proteinExistence type="predicted"/>
<dbReference type="PROSITE" id="PS51186">
    <property type="entry name" value="GNAT"/>
    <property type="match status" value="1"/>
</dbReference>
<dbReference type="Proteomes" id="UP001207742">
    <property type="component" value="Unassembled WGS sequence"/>
</dbReference>
<dbReference type="InterPro" id="IPR000182">
    <property type="entry name" value="GNAT_dom"/>
</dbReference>
<dbReference type="InterPro" id="IPR013653">
    <property type="entry name" value="GCN5-like_dom"/>
</dbReference>
<dbReference type="EMBL" id="JAPDNS010000002">
    <property type="protein sequence ID" value="MCW3485775.1"/>
    <property type="molecule type" value="Genomic_DNA"/>
</dbReference>
<dbReference type="SUPFAM" id="SSF55729">
    <property type="entry name" value="Acyl-CoA N-acyltransferases (Nat)"/>
    <property type="match status" value="1"/>
</dbReference>
<dbReference type="Gene3D" id="3.40.630.30">
    <property type="match status" value="1"/>
</dbReference>
<evidence type="ECO:0000256" key="2">
    <source>
        <dbReference type="ARBA" id="ARBA00023315"/>
    </source>
</evidence>
<dbReference type="CDD" id="cd04301">
    <property type="entry name" value="NAT_SF"/>
    <property type="match status" value="1"/>
</dbReference>
<gene>
    <name evidence="4" type="ORF">OL497_17855</name>
</gene>
<dbReference type="GO" id="GO:0016746">
    <property type="term" value="F:acyltransferase activity"/>
    <property type="evidence" value="ECO:0007669"/>
    <property type="project" value="UniProtKB-KW"/>
</dbReference>
<dbReference type="PANTHER" id="PTHR43420">
    <property type="entry name" value="ACETYLTRANSFERASE"/>
    <property type="match status" value="1"/>
</dbReference>
<evidence type="ECO:0000259" key="3">
    <source>
        <dbReference type="PROSITE" id="PS51186"/>
    </source>
</evidence>
<evidence type="ECO:0000313" key="4">
    <source>
        <dbReference type="EMBL" id="MCW3485775.1"/>
    </source>
</evidence>
<evidence type="ECO:0000256" key="1">
    <source>
        <dbReference type="ARBA" id="ARBA00022679"/>
    </source>
</evidence>
<dbReference type="PANTHER" id="PTHR43420:SF3">
    <property type="entry name" value="N-ACETYLTRANSFERASE DOMAIN-CONTAINING PROTEIN"/>
    <property type="match status" value="1"/>
</dbReference>
<dbReference type="InterPro" id="IPR016181">
    <property type="entry name" value="Acyl_CoA_acyltransferase"/>
</dbReference>
<accession>A0ABT3IP72</accession>
<keyword evidence="5" id="KW-1185">Reference proteome</keyword>
<name>A0ABT3IP72_9BACT</name>
<evidence type="ECO:0000313" key="5">
    <source>
        <dbReference type="Proteomes" id="UP001207742"/>
    </source>
</evidence>
<sequence length="235" mass="26154">MTQHPLQLLDNPVWHALQTTHQHFALGTPACKRYPATVLPFMGYDPAAPQALNDMAPWMQPDEKVFIVGDLPPMPASWEVTNQLACLQMVCEHPISRPVKHPADMVLLSEADRPEMYALINLVQPGYFKTDTPSLGDYYGIRQDGKLVAMAGQRLRLTGCGEISAVCTHPDYTGKGLAQQLLQHLCYQLSAQGILPFLHVLASNTRAVGLYEWLGFVTRRDIFFTHVQYHASTGG</sequence>
<comment type="caution">
    <text evidence="4">The sequence shown here is derived from an EMBL/GenBank/DDBJ whole genome shotgun (WGS) entry which is preliminary data.</text>
</comment>
<keyword evidence="2 4" id="KW-0012">Acyltransferase</keyword>
<protein>
    <submittedName>
        <fullName evidence="4">GNAT family N-acetyltransferase</fullName>
        <ecNumber evidence="4">2.3.1.-</ecNumber>
    </submittedName>
</protein>
<dbReference type="RefSeq" id="WP_264732555.1">
    <property type="nucleotide sequence ID" value="NZ_JAPDNR010000001.1"/>
</dbReference>
<dbReference type="InterPro" id="IPR050680">
    <property type="entry name" value="YpeA/RimI_acetyltransf"/>
</dbReference>
<organism evidence="4 5">
    <name type="scientific">Chitinophaga nivalis</name>
    <dbReference type="NCBI Taxonomy" id="2991709"/>
    <lineage>
        <taxon>Bacteria</taxon>
        <taxon>Pseudomonadati</taxon>
        <taxon>Bacteroidota</taxon>
        <taxon>Chitinophagia</taxon>
        <taxon>Chitinophagales</taxon>
        <taxon>Chitinophagaceae</taxon>
        <taxon>Chitinophaga</taxon>
    </lineage>
</organism>
<keyword evidence="1 4" id="KW-0808">Transferase</keyword>